<dbReference type="Proteomes" id="UP000059113">
    <property type="component" value="Chromosome"/>
</dbReference>
<dbReference type="KEGG" id="ery:CP97_14687"/>
<evidence type="ECO:0000313" key="2">
    <source>
        <dbReference type="Proteomes" id="UP000059113"/>
    </source>
</evidence>
<dbReference type="AlphaFoldDB" id="A0A161IR57"/>
<protein>
    <submittedName>
        <fullName evidence="1">Uncharacterized protein</fullName>
    </submittedName>
</protein>
<sequence>MDYGPMLFAAGNWCLIDTGTLPSIPSGSAGQVALRAK</sequence>
<dbReference type="EMBL" id="CP011310">
    <property type="protein sequence ID" value="ANC50373.1"/>
    <property type="molecule type" value="Genomic_DNA"/>
</dbReference>
<reference evidence="1 2" key="1">
    <citation type="journal article" date="2015" name="Int. J. Syst. Evol. Microbiol.">
        <title>Erythrobacter atlanticus sp. nov., a bacterium from ocean sediment able to degrade polycyclic aromatic hydrocarbons.</title>
        <authorList>
            <person name="Zhuang L."/>
            <person name="Liu Y."/>
            <person name="Wang L."/>
            <person name="Wang W."/>
            <person name="Shao Z."/>
        </authorList>
    </citation>
    <scope>NUCLEOTIDE SEQUENCE [LARGE SCALE GENOMIC DNA]</scope>
    <source>
        <strain evidence="2">s21-N3</strain>
    </source>
</reference>
<gene>
    <name evidence="1" type="ORF">CP97_14687</name>
</gene>
<reference evidence="2" key="2">
    <citation type="submission" date="2015-04" db="EMBL/GenBank/DDBJ databases">
        <title>The complete genome sequence of Erythrobacter sp. s21-N3.</title>
        <authorList>
            <person name="Zhuang L."/>
            <person name="Liu Y."/>
            <person name="Shao Z."/>
        </authorList>
    </citation>
    <scope>NUCLEOTIDE SEQUENCE [LARGE SCALE GENOMIC DNA]</scope>
    <source>
        <strain evidence="2">s21-N3</strain>
    </source>
</reference>
<keyword evidence="2" id="KW-1185">Reference proteome</keyword>
<proteinExistence type="predicted"/>
<organism evidence="1 2">
    <name type="scientific">Aurantiacibacter atlanticus</name>
    <dbReference type="NCBI Taxonomy" id="1648404"/>
    <lineage>
        <taxon>Bacteria</taxon>
        <taxon>Pseudomonadati</taxon>
        <taxon>Pseudomonadota</taxon>
        <taxon>Alphaproteobacteria</taxon>
        <taxon>Sphingomonadales</taxon>
        <taxon>Erythrobacteraceae</taxon>
        <taxon>Aurantiacibacter</taxon>
    </lineage>
</organism>
<name>A0A161IR57_9SPHN</name>
<accession>A0A161IR57</accession>
<dbReference type="STRING" id="1648404.CP97_14687"/>
<evidence type="ECO:0000313" key="1">
    <source>
        <dbReference type="EMBL" id="ANC50373.1"/>
    </source>
</evidence>